<dbReference type="AlphaFoldDB" id="A0A077Q2Q0"/>
<evidence type="ECO:0000313" key="3">
    <source>
        <dbReference type="Proteomes" id="UP000028493"/>
    </source>
</evidence>
<feature type="region of interest" description="Disordered" evidence="1">
    <location>
        <begin position="71"/>
        <end position="97"/>
    </location>
</feature>
<accession>A0A077Q2Q0</accession>
<feature type="region of interest" description="Disordered" evidence="1">
    <location>
        <begin position="1"/>
        <end position="25"/>
    </location>
</feature>
<feature type="compositionally biased region" description="Basic and acidic residues" evidence="1">
    <location>
        <begin position="88"/>
        <end position="97"/>
    </location>
</feature>
<proteinExistence type="predicted"/>
<protein>
    <submittedName>
        <fullName evidence="2">Uncharacterized protein</fullName>
    </submittedName>
</protein>
<gene>
    <name evidence="2" type="ORF">XBKB1_560008</name>
</gene>
<name>A0A077Q2Q0_XENBV</name>
<comment type="caution">
    <text evidence="2">The sequence shown here is derived from an EMBL/GenBank/DDBJ whole genome shotgun (WGS) entry which is preliminary data.</text>
</comment>
<evidence type="ECO:0000256" key="1">
    <source>
        <dbReference type="SAM" id="MobiDB-lite"/>
    </source>
</evidence>
<sequence>MGSLQKTRPRKVSPPMHNCTKTPPFCVRARRGSKRAQRGRMDAFIWADREKGKDGRPCRASATLGRAGCIDQGTGGKQRKTNTARLSVDNRRSVRRE</sequence>
<reference evidence="2" key="1">
    <citation type="submission" date="2013-07" db="EMBL/GenBank/DDBJ databases">
        <title>Sub-species coevolution in mutualistic symbiosis.</title>
        <authorList>
            <person name="Murfin K."/>
            <person name="Klassen J."/>
            <person name="Lee M."/>
            <person name="Forst S."/>
            <person name="Stock P."/>
            <person name="Goodrich-Blair H."/>
        </authorList>
    </citation>
    <scope>NUCLEOTIDE SEQUENCE [LARGE SCALE GENOMIC DNA]</scope>
    <source>
        <strain evidence="2">Kraussei Becker Underwood</strain>
    </source>
</reference>
<evidence type="ECO:0000313" key="2">
    <source>
        <dbReference type="EMBL" id="CDH26294.1"/>
    </source>
</evidence>
<organism evidence="2 3">
    <name type="scientific">Xenorhabdus bovienii str. kraussei Becker Underwood</name>
    <dbReference type="NCBI Taxonomy" id="1398204"/>
    <lineage>
        <taxon>Bacteria</taxon>
        <taxon>Pseudomonadati</taxon>
        <taxon>Pseudomonadota</taxon>
        <taxon>Gammaproteobacteria</taxon>
        <taxon>Enterobacterales</taxon>
        <taxon>Morganellaceae</taxon>
        <taxon>Xenorhabdus</taxon>
    </lineage>
</organism>
<dbReference type="Proteomes" id="UP000028493">
    <property type="component" value="Unassembled WGS sequence"/>
</dbReference>
<dbReference type="EMBL" id="CBSZ010000391">
    <property type="protein sequence ID" value="CDH26294.1"/>
    <property type="molecule type" value="Genomic_DNA"/>
</dbReference>
<dbReference type="HOGENOM" id="CLU_183139_0_0_6"/>